<proteinExistence type="predicted"/>
<dbReference type="RefSeq" id="YP_010776193.1">
    <property type="nucleotide sequence ID" value="NC_075034.1"/>
</dbReference>
<protein>
    <submittedName>
        <fullName evidence="2">Uncharacterized protein</fullName>
    </submittedName>
</protein>
<reference evidence="2 3" key="1">
    <citation type="journal article" date="2016" name="Genome Announc.">
        <title>Complete Genome Sequence of a New Megavirus Family Member Isolated from an Inland Water Lake for the First Time in India.</title>
        <authorList>
            <person name="Chatterjee A."/>
            <person name="Ali F."/>
            <person name="Bange D."/>
            <person name="Kondabagil K."/>
        </authorList>
    </citation>
    <scope>NUCLEOTIDE SEQUENCE [LARGE SCALE GENOMIC DNA]</scope>
    <source>
        <strain evidence="2">1</strain>
    </source>
</reference>
<organism evidence="2 3">
    <name type="scientific">Powai lake megavirus</name>
    <dbReference type="NCBI Taxonomy" id="1842663"/>
    <lineage>
        <taxon>Viruses</taxon>
        <taxon>Varidnaviria</taxon>
        <taxon>Bamfordvirae</taxon>
        <taxon>Nucleocytoviricota</taxon>
        <taxon>Megaviricetes</taxon>
        <taxon>Imitervirales</taxon>
        <taxon>Mimiviridae</taxon>
        <taxon>Megamimivirinae</taxon>
        <taxon>Megavirus</taxon>
        <taxon>Megavirus powaiense</taxon>
    </lineage>
</organism>
<dbReference type="KEGG" id="vg:80512804"/>
<keyword evidence="1" id="KW-1133">Transmembrane helix</keyword>
<keyword evidence="3" id="KW-1185">Reference proteome</keyword>
<evidence type="ECO:0000256" key="1">
    <source>
        <dbReference type="SAM" id="Phobius"/>
    </source>
</evidence>
<accession>A0A167R9D1</accession>
<dbReference type="GeneID" id="80512804"/>
<dbReference type="EMBL" id="KU877344">
    <property type="protein sequence ID" value="ANB50442.1"/>
    <property type="molecule type" value="Genomic_DNA"/>
</dbReference>
<keyword evidence="1" id="KW-0472">Membrane</keyword>
<sequence length="170" mass="19829">MQYIVLHIQLSLLIVIIDLITLQMFHQIRYNLGFPGDYQLNDSTIIYEKVYCMNKNDHDDYHNFISDISKPSEIPAVATLEIAPNTKLIVSKNSDDIYTEKVRVITLEHLNGETVDEDQVCYSWRDENVIYQPSKEVSPVNGKFEQGRVDIHGFRSKQNAKEFEFEFKSH</sequence>
<evidence type="ECO:0000313" key="3">
    <source>
        <dbReference type="Proteomes" id="UP000241365"/>
    </source>
</evidence>
<keyword evidence="1" id="KW-0812">Transmembrane</keyword>
<feature type="transmembrane region" description="Helical" evidence="1">
    <location>
        <begin position="6"/>
        <end position="25"/>
    </location>
</feature>
<name>A0A167R9D1_9VIRU</name>
<dbReference type="Proteomes" id="UP000241365">
    <property type="component" value="Segment"/>
</dbReference>
<evidence type="ECO:0000313" key="2">
    <source>
        <dbReference type="EMBL" id="ANB50442.1"/>
    </source>
</evidence>